<keyword evidence="2" id="KW-0472">Membrane</keyword>
<accession>A0A364N1K9</accession>
<feature type="transmembrane region" description="Helical" evidence="2">
    <location>
        <begin position="383"/>
        <end position="406"/>
    </location>
</feature>
<keyword evidence="4" id="KW-1185">Reference proteome</keyword>
<reference evidence="4" key="1">
    <citation type="submission" date="2018-05" db="EMBL/GenBank/DDBJ databases">
        <title>Draft genome sequence of Stemphylium lycopersici strain CIDEFI 213.</title>
        <authorList>
            <person name="Medina R."/>
            <person name="Franco M.E.E."/>
            <person name="Lucentini C.G."/>
            <person name="Saparrat M.C.N."/>
            <person name="Balatti P.A."/>
        </authorList>
    </citation>
    <scope>NUCLEOTIDE SEQUENCE [LARGE SCALE GENOMIC DNA]</scope>
    <source>
        <strain evidence="4">CIDEFI 213</strain>
    </source>
</reference>
<evidence type="ECO:0000313" key="4">
    <source>
        <dbReference type="Proteomes" id="UP000249619"/>
    </source>
</evidence>
<feature type="compositionally biased region" description="Basic and acidic residues" evidence="1">
    <location>
        <begin position="74"/>
        <end position="83"/>
    </location>
</feature>
<dbReference type="EMBL" id="QGDH01000076">
    <property type="protein sequence ID" value="RAR09384.1"/>
    <property type="molecule type" value="Genomic_DNA"/>
</dbReference>
<dbReference type="Proteomes" id="UP000249619">
    <property type="component" value="Unassembled WGS sequence"/>
</dbReference>
<organism evidence="3 4">
    <name type="scientific">Stemphylium lycopersici</name>
    <name type="common">Tomato gray leaf spot disease fungus</name>
    <name type="synonym">Thyrospora lycopersici</name>
    <dbReference type="NCBI Taxonomy" id="183478"/>
    <lineage>
        <taxon>Eukaryota</taxon>
        <taxon>Fungi</taxon>
        <taxon>Dikarya</taxon>
        <taxon>Ascomycota</taxon>
        <taxon>Pezizomycotina</taxon>
        <taxon>Dothideomycetes</taxon>
        <taxon>Pleosporomycetidae</taxon>
        <taxon>Pleosporales</taxon>
        <taxon>Pleosporineae</taxon>
        <taxon>Pleosporaceae</taxon>
        <taxon>Stemphylium</taxon>
    </lineage>
</organism>
<dbReference type="STRING" id="183478.A0A364N1K9"/>
<evidence type="ECO:0000313" key="3">
    <source>
        <dbReference type="EMBL" id="RAR09384.1"/>
    </source>
</evidence>
<name>A0A364N1K9_STELY</name>
<sequence>MIWIELSSGFLPRADDASEFTNSTLSKISTLEPGTQFIAPAEADARPPLVNEDQLPLGVTTYTEWDMTCTFPEKPTEYQRSTDSRTSSTSSSPCKASGLAVAFPTCKPPVSGAPGAEKWLGAKQTGRDAHPNVISKGSVNGAFFIANMLPTLIASLFSLPWKLMQLHALSLEPFHQLSKPAGTSLSASVFGKYSGFSVIKAPIPLLTTCLVLLSSCVTVLSSIGWSLGLAGVNGVCEGKDNAGCAPYIQVSREVVHAITATLALMIVLAVALAIWSRFWSIRVLADPRSIVGVASLFQSRGLRSVFGLLDPKSTFEEMKTRAGRTEVRLNTDSVIPAVAEYGIILAEQSQILQPKIELTSNTVALTSQGHKHFQQERMSVGRIGYLLGLLGLFLFSLTALIVYYVMVTDREDGFEDFMSGQTFGPHAMFAACGIIINYGWVETFTLLLPLVPYYALSSDSDTTPNADTTILPPYSSDPFSSLVRSIRSCNIPIASVALPAILSEFLPLLLANVPFDRTTTGDAHKVSSWLAVAVMTPMIITALALLVFLVKKRPRHRVNVELLRKAPLAATLLLLHRSEELLRLAAEVENCGSGERDEEIRARGLRYGIVSRGKSGDPNGYYSSVCVRGRDALEGAGLGGS</sequence>
<keyword evidence="2" id="KW-0812">Transmembrane</keyword>
<feature type="transmembrane region" description="Helical" evidence="2">
    <location>
        <begin position="529"/>
        <end position="550"/>
    </location>
</feature>
<feature type="transmembrane region" description="Helical" evidence="2">
    <location>
        <begin position="254"/>
        <end position="275"/>
    </location>
</feature>
<dbReference type="PANTHER" id="PTHR37544">
    <property type="entry name" value="SPRAY-RELATED"/>
    <property type="match status" value="1"/>
</dbReference>
<proteinExistence type="predicted"/>
<protein>
    <submittedName>
        <fullName evidence="3">Het-s domain protein</fullName>
    </submittedName>
</protein>
<feature type="transmembrane region" description="Helical" evidence="2">
    <location>
        <begin position="489"/>
        <end position="509"/>
    </location>
</feature>
<dbReference type="PANTHER" id="PTHR37544:SF3">
    <property type="entry name" value="SPRAY"/>
    <property type="match status" value="1"/>
</dbReference>
<feature type="transmembrane region" description="Helical" evidence="2">
    <location>
        <begin position="426"/>
        <end position="448"/>
    </location>
</feature>
<evidence type="ECO:0000256" key="1">
    <source>
        <dbReference type="SAM" id="MobiDB-lite"/>
    </source>
</evidence>
<feature type="transmembrane region" description="Helical" evidence="2">
    <location>
        <begin position="203"/>
        <end position="225"/>
    </location>
</feature>
<evidence type="ECO:0000256" key="2">
    <source>
        <dbReference type="SAM" id="Phobius"/>
    </source>
</evidence>
<dbReference type="InterPro" id="IPR021840">
    <property type="entry name" value="DUF3433"/>
</dbReference>
<dbReference type="AlphaFoldDB" id="A0A364N1K9"/>
<comment type="caution">
    <text evidence="3">The sequence shown here is derived from an EMBL/GenBank/DDBJ whole genome shotgun (WGS) entry which is preliminary data.</text>
</comment>
<keyword evidence="2" id="KW-1133">Transmembrane helix</keyword>
<feature type="region of interest" description="Disordered" evidence="1">
    <location>
        <begin position="73"/>
        <end position="95"/>
    </location>
</feature>
<dbReference type="Pfam" id="PF11915">
    <property type="entry name" value="DUF3433"/>
    <property type="match status" value="2"/>
</dbReference>
<gene>
    <name evidence="3" type="ORF">DDE83_005537</name>
</gene>
<feature type="transmembrane region" description="Helical" evidence="2">
    <location>
        <begin position="141"/>
        <end position="161"/>
    </location>
</feature>